<keyword evidence="4" id="KW-1185">Reference proteome</keyword>
<feature type="domain" description="RPW8" evidence="2">
    <location>
        <begin position="1"/>
        <end position="144"/>
    </location>
</feature>
<dbReference type="EMBL" id="JAAGAX010000018">
    <property type="protein sequence ID" value="KAF2283674.1"/>
    <property type="molecule type" value="Genomic_DNA"/>
</dbReference>
<feature type="region of interest" description="Disordered" evidence="1">
    <location>
        <begin position="148"/>
        <end position="167"/>
    </location>
</feature>
<feature type="compositionally biased region" description="Polar residues" evidence="1">
    <location>
        <begin position="150"/>
        <end position="166"/>
    </location>
</feature>
<dbReference type="InterPro" id="IPR036537">
    <property type="entry name" value="Adaptor_Cbl_N_dom_sf"/>
</dbReference>
<evidence type="ECO:0000256" key="1">
    <source>
        <dbReference type="SAM" id="MobiDB-lite"/>
    </source>
</evidence>
<dbReference type="Proteomes" id="UP000467840">
    <property type="component" value="Chromosome 12"/>
</dbReference>
<name>A0A6A6K553_HEVBR</name>
<evidence type="ECO:0000313" key="3">
    <source>
        <dbReference type="EMBL" id="KAF2283674.1"/>
    </source>
</evidence>
<comment type="caution">
    <text evidence="3">The sequence shown here is derived from an EMBL/GenBank/DDBJ whole genome shotgun (WGS) entry which is preliminary data.</text>
</comment>
<sequence length="212" mass="24355">MAEEAALGTAFGLLIQAILTAKEKAIFFRKTLQNLQDTIEKVDPIIREVLKLENAPTDACSRFVQLLEKAKMLVEMYSDMKKWKLLKKRKVKKLIQEIDASVQRLMMRDLQAEQLLYLAKMNEKMDHVIALFGNSDATNGKEFHNKIAANGSSSKPETGTENNKPSSPAFEMRWKMSKEKCLEIRFWFAFLVNESIDIWVIPQMWITVNPGN</sequence>
<dbReference type="GO" id="GO:0007166">
    <property type="term" value="P:cell surface receptor signaling pathway"/>
    <property type="evidence" value="ECO:0007669"/>
    <property type="project" value="InterPro"/>
</dbReference>
<organism evidence="3 4">
    <name type="scientific">Hevea brasiliensis</name>
    <name type="common">Para rubber tree</name>
    <name type="synonym">Siphonia brasiliensis</name>
    <dbReference type="NCBI Taxonomy" id="3981"/>
    <lineage>
        <taxon>Eukaryota</taxon>
        <taxon>Viridiplantae</taxon>
        <taxon>Streptophyta</taxon>
        <taxon>Embryophyta</taxon>
        <taxon>Tracheophyta</taxon>
        <taxon>Spermatophyta</taxon>
        <taxon>Magnoliopsida</taxon>
        <taxon>eudicotyledons</taxon>
        <taxon>Gunneridae</taxon>
        <taxon>Pentapetalae</taxon>
        <taxon>rosids</taxon>
        <taxon>fabids</taxon>
        <taxon>Malpighiales</taxon>
        <taxon>Euphorbiaceae</taxon>
        <taxon>Crotonoideae</taxon>
        <taxon>Micrandreae</taxon>
        <taxon>Hevea</taxon>
    </lineage>
</organism>
<dbReference type="Gene3D" id="1.20.930.20">
    <property type="entry name" value="Adaptor protein Cbl, N-terminal domain"/>
    <property type="match status" value="1"/>
</dbReference>
<reference evidence="3 4" key="1">
    <citation type="journal article" date="2020" name="Mol. Plant">
        <title>The Chromosome-Based Rubber Tree Genome Provides New Insights into Spurge Genome Evolution and Rubber Biosynthesis.</title>
        <authorList>
            <person name="Liu J."/>
            <person name="Shi C."/>
            <person name="Shi C.C."/>
            <person name="Li W."/>
            <person name="Zhang Q.J."/>
            <person name="Zhang Y."/>
            <person name="Li K."/>
            <person name="Lu H.F."/>
            <person name="Shi C."/>
            <person name="Zhu S.T."/>
            <person name="Xiao Z.Y."/>
            <person name="Nan H."/>
            <person name="Yue Y."/>
            <person name="Zhu X.G."/>
            <person name="Wu Y."/>
            <person name="Hong X.N."/>
            <person name="Fan G.Y."/>
            <person name="Tong Y."/>
            <person name="Zhang D."/>
            <person name="Mao C.L."/>
            <person name="Liu Y.L."/>
            <person name="Hao S.J."/>
            <person name="Liu W.Q."/>
            <person name="Lv M.Q."/>
            <person name="Zhang H.B."/>
            <person name="Liu Y."/>
            <person name="Hu-Tang G.R."/>
            <person name="Wang J.P."/>
            <person name="Wang J.H."/>
            <person name="Sun Y.H."/>
            <person name="Ni S.B."/>
            <person name="Chen W.B."/>
            <person name="Zhang X.C."/>
            <person name="Jiao Y.N."/>
            <person name="Eichler E.E."/>
            <person name="Li G.H."/>
            <person name="Liu X."/>
            <person name="Gao L.Z."/>
        </authorList>
    </citation>
    <scope>NUCLEOTIDE SEQUENCE [LARGE SCALE GENOMIC DNA]</scope>
    <source>
        <strain evidence="4">cv. GT1</strain>
        <tissue evidence="3">Leaf</tissue>
    </source>
</reference>
<dbReference type="PROSITE" id="PS51153">
    <property type="entry name" value="RPW8"/>
    <property type="match status" value="1"/>
</dbReference>
<gene>
    <name evidence="3" type="ORF">GH714_013724</name>
</gene>
<accession>A0A6A6K553</accession>
<dbReference type="InterPro" id="IPR008808">
    <property type="entry name" value="Powdery_mildew-R_dom"/>
</dbReference>
<dbReference type="AlphaFoldDB" id="A0A6A6K553"/>
<proteinExistence type="predicted"/>
<protein>
    <recommendedName>
        <fullName evidence="2">RPW8 domain-containing protein</fullName>
    </recommendedName>
</protein>
<evidence type="ECO:0000313" key="4">
    <source>
        <dbReference type="Proteomes" id="UP000467840"/>
    </source>
</evidence>
<dbReference type="Pfam" id="PF05659">
    <property type="entry name" value="RPW8"/>
    <property type="match status" value="1"/>
</dbReference>
<evidence type="ECO:0000259" key="2">
    <source>
        <dbReference type="PROSITE" id="PS51153"/>
    </source>
</evidence>